<gene>
    <name evidence="1" type="ORF">GCM10007380_05850</name>
</gene>
<dbReference type="Gene3D" id="2.30.30.140">
    <property type="match status" value="1"/>
</dbReference>
<comment type="caution">
    <text evidence="1">The sequence shown here is derived from an EMBL/GenBank/DDBJ whole genome shotgun (WGS) entry which is preliminary data.</text>
</comment>
<accession>A0A8J3AJ00</accession>
<evidence type="ECO:0000313" key="2">
    <source>
        <dbReference type="Proteomes" id="UP000626244"/>
    </source>
</evidence>
<evidence type="ECO:0000313" key="1">
    <source>
        <dbReference type="EMBL" id="GGI11044.1"/>
    </source>
</evidence>
<organism evidence="1 2">
    <name type="scientific">Gottfriedia solisilvae</name>
    <dbReference type="NCBI Taxonomy" id="1516104"/>
    <lineage>
        <taxon>Bacteria</taxon>
        <taxon>Bacillati</taxon>
        <taxon>Bacillota</taxon>
        <taxon>Bacilli</taxon>
        <taxon>Bacillales</taxon>
        <taxon>Bacillaceae</taxon>
        <taxon>Gottfriedia</taxon>
    </lineage>
</organism>
<dbReference type="Proteomes" id="UP000626244">
    <property type="component" value="Unassembled WGS sequence"/>
</dbReference>
<sequence>MFAIGNYVMFSLDGAVGTVMETKDNQCLVAWEDRVVSWANKELLKKISCAELIQLFTPK</sequence>
<reference evidence="2" key="1">
    <citation type="journal article" date="2019" name="Int. J. Syst. Evol. Microbiol.">
        <title>The Global Catalogue of Microorganisms (GCM) 10K type strain sequencing project: providing services to taxonomists for standard genome sequencing and annotation.</title>
        <authorList>
            <consortium name="The Broad Institute Genomics Platform"/>
            <consortium name="The Broad Institute Genome Sequencing Center for Infectious Disease"/>
            <person name="Wu L."/>
            <person name="Ma J."/>
        </authorList>
    </citation>
    <scope>NUCLEOTIDE SEQUENCE [LARGE SCALE GENOMIC DNA]</scope>
    <source>
        <strain evidence="2">CGMCC 1.14993</strain>
    </source>
</reference>
<proteinExistence type="predicted"/>
<protein>
    <submittedName>
        <fullName evidence="1">Uncharacterized protein</fullName>
    </submittedName>
</protein>
<dbReference type="AlphaFoldDB" id="A0A8J3AJ00"/>
<dbReference type="EMBL" id="BMHB01000001">
    <property type="protein sequence ID" value="GGI11044.1"/>
    <property type="molecule type" value="Genomic_DNA"/>
</dbReference>
<name>A0A8J3AJ00_9BACI</name>
<dbReference type="RefSeq" id="WP_087998854.1">
    <property type="nucleotide sequence ID" value="NZ_BMHB01000001.1"/>
</dbReference>
<dbReference type="OrthoDB" id="2469096at2"/>
<keyword evidence="2" id="KW-1185">Reference proteome</keyword>